<proteinExistence type="predicted"/>
<comment type="caution">
    <text evidence="1">The sequence shown here is derived from an EMBL/GenBank/DDBJ whole genome shotgun (WGS) entry which is preliminary data.</text>
</comment>
<evidence type="ECO:0000313" key="1">
    <source>
        <dbReference type="EMBL" id="KAK2547272.1"/>
    </source>
</evidence>
<evidence type="ECO:0000313" key="2">
    <source>
        <dbReference type="Proteomes" id="UP001249851"/>
    </source>
</evidence>
<gene>
    <name evidence="1" type="ORF">P5673_032860</name>
</gene>
<name>A0AAD9PQR8_ACRCE</name>
<dbReference type="EMBL" id="JARQWQ010000196">
    <property type="protein sequence ID" value="KAK2547272.1"/>
    <property type="molecule type" value="Genomic_DNA"/>
</dbReference>
<accession>A0AAD9PQR8</accession>
<organism evidence="1 2">
    <name type="scientific">Acropora cervicornis</name>
    <name type="common">Staghorn coral</name>
    <dbReference type="NCBI Taxonomy" id="6130"/>
    <lineage>
        <taxon>Eukaryota</taxon>
        <taxon>Metazoa</taxon>
        <taxon>Cnidaria</taxon>
        <taxon>Anthozoa</taxon>
        <taxon>Hexacorallia</taxon>
        <taxon>Scleractinia</taxon>
        <taxon>Astrocoeniina</taxon>
        <taxon>Acroporidae</taxon>
        <taxon>Acropora</taxon>
    </lineage>
</organism>
<dbReference type="AlphaFoldDB" id="A0AAD9PQR8"/>
<reference evidence="1" key="1">
    <citation type="journal article" date="2023" name="G3 (Bethesda)">
        <title>Whole genome assembly and annotation of the endangered Caribbean coral Acropora cervicornis.</title>
        <authorList>
            <person name="Selwyn J.D."/>
            <person name="Vollmer S.V."/>
        </authorList>
    </citation>
    <scope>NUCLEOTIDE SEQUENCE</scope>
    <source>
        <strain evidence="1">K2</strain>
    </source>
</reference>
<sequence length="74" mass="8737">MKVIYPLLSYTAALRESGLLTLHERRKRNHKLHELLPKNTTGRYSLRNNRLFNLPKCKTERCKSSFIISHISSR</sequence>
<reference evidence="1" key="2">
    <citation type="journal article" date="2023" name="Science">
        <title>Genomic signatures of disease resistance in endangered staghorn corals.</title>
        <authorList>
            <person name="Vollmer S.V."/>
            <person name="Selwyn J.D."/>
            <person name="Despard B.A."/>
            <person name="Roesel C.L."/>
        </authorList>
    </citation>
    <scope>NUCLEOTIDE SEQUENCE</scope>
    <source>
        <strain evidence="1">K2</strain>
    </source>
</reference>
<keyword evidence="2" id="KW-1185">Reference proteome</keyword>
<protein>
    <submittedName>
        <fullName evidence="1">Uncharacterized protein</fullName>
    </submittedName>
</protein>
<dbReference type="Proteomes" id="UP001249851">
    <property type="component" value="Unassembled WGS sequence"/>
</dbReference>